<dbReference type="AlphaFoldDB" id="A0A921NEA5"/>
<name>A0A921NEA5_9BACL</name>
<proteinExistence type="predicted"/>
<evidence type="ECO:0000313" key="2">
    <source>
        <dbReference type="Proteomes" id="UP000700212"/>
    </source>
</evidence>
<dbReference type="SUPFAM" id="SSF56300">
    <property type="entry name" value="Metallo-dependent phosphatases"/>
    <property type="match status" value="1"/>
</dbReference>
<accession>A0A921NEA5</accession>
<dbReference type="Proteomes" id="UP000700212">
    <property type="component" value="Unassembled WGS sequence"/>
</dbReference>
<reference evidence="1" key="2">
    <citation type="submission" date="2021-09" db="EMBL/GenBank/DDBJ databases">
        <authorList>
            <person name="Gilroy R."/>
        </authorList>
    </citation>
    <scope>NUCLEOTIDE SEQUENCE</scope>
    <source>
        <strain evidence="1">CHK160-4876</strain>
    </source>
</reference>
<organism evidence="1 2">
    <name type="scientific">Metalysinibacillus jejuensis</name>
    <dbReference type="NCBI Taxonomy" id="914327"/>
    <lineage>
        <taxon>Bacteria</taxon>
        <taxon>Bacillati</taxon>
        <taxon>Bacillota</taxon>
        <taxon>Bacilli</taxon>
        <taxon>Bacillales</taxon>
        <taxon>Caryophanaceae</taxon>
        <taxon>Metalysinibacillus</taxon>
    </lineage>
</organism>
<protein>
    <recommendedName>
        <fullName evidence="3">Calcineurin-like phosphoesterase domain-containing protein</fullName>
    </recommendedName>
</protein>
<reference evidence="1" key="1">
    <citation type="journal article" date="2021" name="PeerJ">
        <title>Extensive microbial diversity within the chicken gut microbiome revealed by metagenomics and culture.</title>
        <authorList>
            <person name="Gilroy R."/>
            <person name="Ravi A."/>
            <person name="Getino M."/>
            <person name="Pursley I."/>
            <person name="Horton D.L."/>
            <person name="Alikhan N.F."/>
            <person name="Baker D."/>
            <person name="Gharbi K."/>
            <person name="Hall N."/>
            <person name="Watson M."/>
            <person name="Adriaenssens E.M."/>
            <person name="Foster-Nyarko E."/>
            <person name="Jarju S."/>
            <person name="Secka A."/>
            <person name="Antonio M."/>
            <person name="Oren A."/>
            <person name="Chaudhuri R.R."/>
            <person name="La Ragione R."/>
            <person name="Hildebrand F."/>
            <person name="Pallen M.J."/>
        </authorList>
    </citation>
    <scope>NUCLEOTIDE SEQUENCE</scope>
    <source>
        <strain evidence="1">CHK160-4876</strain>
    </source>
</reference>
<evidence type="ECO:0000313" key="1">
    <source>
        <dbReference type="EMBL" id="HJH12029.1"/>
    </source>
</evidence>
<comment type="caution">
    <text evidence="1">The sequence shown here is derived from an EMBL/GenBank/DDBJ whole genome shotgun (WGS) entry which is preliminary data.</text>
</comment>
<dbReference type="EMBL" id="DYTV01000139">
    <property type="protein sequence ID" value="HJH12029.1"/>
    <property type="molecule type" value="Genomic_DNA"/>
</dbReference>
<evidence type="ECO:0008006" key="3">
    <source>
        <dbReference type="Google" id="ProtNLM"/>
    </source>
</evidence>
<gene>
    <name evidence="1" type="ORF">K8V30_10165</name>
</gene>
<dbReference type="InterPro" id="IPR029052">
    <property type="entry name" value="Metallo-depent_PP-like"/>
</dbReference>
<sequence length="53" mass="5778">MPTAIKHAVLISDVHLGYIVDDKHFAKIVARIHALQPVIVLIAGGLLQKISPR</sequence>